<keyword evidence="1" id="KW-1185">Reference proteome</keyword>
<reference evidence="2" key="1">
    <citation type="submission" date="2025-08" db="UniProtKB">
        <authorList>
            <consortium name="RefSeq"/>
        </authorList>
    </citation>
    <scope>IDENTIFICATION</scope>
    <source>
        <strain evidence="2">Tuebingen</strain>
        <tissue evidence="2">Fibroblasts and whole tissue</tissue>
    </source>
</reference>
<gene>
    <name evidence="2" type="primary">LOC141375250</name>
</gene>
<organism evidence="1 2">
    <name type="scientific">Danio rerio</name>
    <name type="common">Zebrafish</name>
    <name type="synonym">Brachydanio rerio</name>
    <dbReference type="NCBI Taxonomy" id="7955"/>
    <lineage>
        <taxon>Eukaryota</taxon>
        <taxon>Metazoa</taxon>
        <taxon>Chordata</taxon>
        <taxon>Craniata</taxon>
        <taxon>Vertebrata</taxon>
        <taxon>Euteleostomi</taxon>
        <taxon>Actinopterygii</taxon>
        <taxon>Neopterygii</taxon>
        <taxon>Teleostei</taxon>
        <taxon>Ostariophysi</taxon>
        <taxon>Cypriniformes</taxon>
        <taxon>Danionidae</taxon>
        <taxon>Danioninae</taxon>
        <taxon>Danio</taxon>
    </lineage>
</organism>
<evidence type="ECO:0000313" key="2">
    <source>
        <dbReference type="RefSeq" id="XP_073764000.1"/>
    </source>
</evidence>
<evidence type="ECO:0000313" key="1">
    <source>
        <dbReference type="Proteomes" id="UP000000437"/>
    </source>
</evidence>
<sequence>MMRNCSLLMLFSALVYCASSRLHEFINVPEPMNWTNAQTYCRRRYTDLPTIDDQTDHKNLLDVAGMGKFWLGFSRTSLSRPFEWSDQSSSSFRLWKAGQPNGQLCVNVESGFWFDRNCVDLVPFACYIDRKKQVVRLEVNSSQSLNDPGETTRILAKMEQMLKQKGLSEYATLSWRARSDGIVFQTEEQKRNAVK</sequence>
<proteinExistence type="predicted"/>
<name>A0AC58G2M6_DANRE</name>
<protein>
    <submittedName>
        <fullName evidence="2">C-type lection lectoxin-Enh3-like</fullName>
    </submittedName>
</protein>
<dbReference type="RefSeq" id="XP_073764000.1">
    <property type="nucleotide sequence ID" value="XM_073907899.1"/>
</dbReference>
<accession>A0AC58G2M6</accession>
<dbReference type="Proteomes" id="UP000000437">
    <property type="component" value="Chromosome 7"/>
</dbReference>